<sequence>MKGASFMNAVKLRDNIYWVGAIDWSMRSFHGYDTQRGSSYNAYLILDDKVTLIDTVKQGFEDELLARISSVIDPSKIDCIISNHVEPDHSHGVSLISSLAPHAKIITSAPNGLKGLRAYYGDLPYETVKAGDSISLGKRTLKFIPTPMLHWPDSMVTYCPEEKILFSNDAFGQHLASGKRFDDENDIAVVCEEAKKYYANILFPYGAQAKAALKALHGLDMEMIATGHGIIWRSHIPEIIERYKQWSSGETEERAVIVFDSMWHSTEAMAHTIAEAFIDKGYSVGYYDIKKNTHADIMTDILTSRYLAVGSPTLNNTMLPTIGGFLCYMRGLAPKGRKAFAFGSYGWGGQSIQQIEDELKTGGCEIAMDKVRILYVPSEEQLKALHDQVLAL</sequence>
<dbReference type="InterPro" id="IPR029039">
    <property type="entry name" value="Flavoprotein-like_sf"/>
</dbReference>
<evidence type="ECO:0000259" key="2">
    <source>
        <dbReference type="PROSITE" id="PS50902"/>
    </source>
</evidence>
<dbReference type="AlphaFoldDB" id="C4V0M3"/>
<dbReference type="PANTHER" id="PTHR43717">
    <property type="entry name" value="ANAEROBIC NITRIC OXIDE REDUCTASE FLAVORUBREDOXIN"/>
    <property type="match status" value="1"/>
</dbReference>
<dbReference type="PANTHER" id="PTHR43717:SF1">
    <property type="entry name" value="ANAEROBIC NITRIC OXIDE REDUCTASE FLAVORUBREDOXIN"/>
    <property type="match status" value="1"/>
</dbReference>
<name>C4V0M3_9FIRM</name>
<dbReference type="SUPFAM" id="SSF52218">
    <property type="entry name" value="Flavoproteins"/>
    <property type="match status" value="1"/>
</dbReference>
<dbReference type="GO" id="GO:0009055">
    <property type="term" value="F:electron transfer activity"/>
    <property type="evidence" value="ECO:0007669"/>
    <property type="project" value="InterPro"/>
</dbReference>
<dbReference type="SMART" id="SM00849">
    <property type="entry name" value="Lactamase_B"/>
    <property type="match status" value="1"/>
</dbReference>
<dbReference type="STRING" id="638302.HMPREF0908_0134"/>
<dbReference type="PROSITE" id="PS50902">
    <property type="entry name" value="FLAVODOXIN_LIKE"/>
    <property type="match status" value="1"/>
</dbReference>
<evidence type="ECO:0000313" key="3">
    <source>
        <dbReference type="EMBL" id="EEQ49552.1"/>
    </source>
</evidence>
<dbReference type="InterPro" id="IPR008254">
    <property type="entry name" value="Flavodoxin/NO_synth"/>
</dbReference>
<reference evidence="3 4" key="1">
    <citation type="submission" date="2009-04" db="EMBL/GenBank/DDBJ databases">
        <authorList>
            <person name="Qin X."/>
            <person name="Bachman B."/>
            <person name="Battles P."/>
            <person name="Bell A."/>
            <person name="Bess C."/>
            <person name="Bickham C."/>
            <person name="Chaboub L."/>
            <person name="Chen D."/>
            <person name="Coyle M."/>
            <person name="Deiros D.R."/>
            <person name="Dinh H."/>
            <person name="Forbes L."/>
            <person name="Fowler G."/>
            <person name="Francisco L."/>
            <person name="Fu Q."/>
            <person name="Gubbala S."/>
            <person name="Hale W."/>
            <person name="Han Y."/>
            <person name="Hemphill L."/>
            <person name="Highlander S.K."/>
            <person name="Hirani K."/>
            <person name="Hogues M."/>
            <person name="Jackson L."/>
            <person name="Jakkamsetti A."/>
            <person name="Javaid M."/>
            <person name="Jiang H."/>
            <person name="Korchina V."/>
            <person name="Kovar C."/>
            <person name="Lara F."/>
            <person name="Lee S."/>
            <person name="Mata R."/>
            <person name="Mathew T."/>
            <person name="Moen C."/>
            <person name="Morales K."/>
            <person name="Munidasa M."/>
            <person name="Nazareth L."/>
            <person name="Ngo R."/>
            <person name="Nguyen L."/>
            <person name="Okwuonu G."/>
            <person name="Ongeri F."/>
            <person name="Patil S."/>
            <person name="Petrosino J."/>
            <person name="Pham C."/>
            <person name="Pham P."/>
            <person name="Pu L.-L."/>
            <person name="Puazo M."/>
            <person name="Raj R."/>
            <person name="Reid J."/>
            <person name="Rouhana J."/>
            <person name="Saada N."/>
            <person name="Shang Y."/>
            <person name="Simmons D."/>
            <person name="Thornton R."/>
            <person name="Warren J."/>
            <person name="Weissenberger G."/>
            <person name="Zhang J."/>
            <person name="Zhang L."/>
            <person name="Zhou C."/>
            <person name="Zhu D."/>
            <person name="Muzny D."/>
            <person name="Worley K."/>
            <person name="Gibbs R."/>
        </authorList>
    </citation>
    <scope>NUCLEOTIDE SEQUENCE [LARGE SCALE GENOMIC DNA]</scope>
    <source>
        <strain evidence="3 4">ATCC 43531</strain>
    </source>
</reference>
<dbReference type="InterPro" id="IPR001279">
    <property type="entry name" value="Metallo-B-lactamas"/>
</dbReference>
<dbReference type="eggNOG" id="COG0426">
    <property type="taxonomic scope" value="Bacteria"/>
</dbReference>
<dbReference type="Gene3D" id="3.40.50.360">
    <property type="match status" value="1"/>
</dbReference>
<evidence type="ECO:0000313" key="4">
    <source>
        <dbReference type="Proteomes" id="UP000005309"/>
    </source>
</evidence>
<dbReference type="HOGENOM" id="CLU_017490_0_0_9"/>
<dbReference type="GO" id="GO:0046872">
    <property type="term" value="F:metal ion binding"/>
    <property type="evidence" value="ECO:0007669"/>
    <property type="project" value="InterPro"/>
</dbReference>
<dbReference type="GO" id="GO:0016651">
    <property type="term" value="F:oxidoreductase activity, acting on NAD(P)H"/>
    <property type="evidence" value="ECO:0007669"/>
    <property type="project" value="UniProtKB-ARBA"/>
</dbReference>
<accession>C4V0M3</accession>
<dbReference type="Gene3D" id="3.60.15.10">
    <property type="entry name" value="Ribonuclease Z/Hydroxyacylglutathione hydrolase-like"/>
    <property type="match status" value="1"/>
</dbReference>
<organism evidence="3 4">
    <name type="scientific">Selenomonas flueggei ATCC 43531</name>
    <dbReference type="NCBI Taxonomy" id="638302"/>
    <lineage>
        <taxon>Bacteria</taxon>
        <taxon>Bacillati</taxon>
        <taxon>Bacillota</taxon>
        <taxon>Negativicutes</taxon>
        <taxon>Selenomonadales</taxon>
        <taxon>Selenomonadaceae</taxon>
        <taxon>Selenomonas</taxon>
    </lineage>
</organism>
<comment type="caution">
    <text evidence="3">The sequence shown here is derived from an EMBL/GenBank/DDBJ whole genome shotgun (WGS) entry which is preliminary data.</text>
</comment>
<dbReference type="SUPFAM" id="SSF56281">
    <property type="entry name" value="Metallo-hydrolase/oxidoreductase"/>
    <property type="match status" value="1"/>
</dbReference>
<dbReference type="InterPro" id="IPR045761">
    <property type="entry name" value="ODP_dom"/>
</dbReference>
<dbReference type="Pfam" id="PF19583">
    <property type="entry name" value="ODP"/>
    <property type="match status" value="1"/>
</dbReference>
<dbReference type="Proteomes" id="UP000005309">
    <property type="component" value="Unassembled WGS sequence"/>
</dbReference>
<dbReference type="InterPro" id="IPR016440">
    <property type="entry name" value="Rubredoxin-O_OxRdtase"/>
</dbReference>
<gene>
    <name evidence="3" type="ORF">HMPREF0908_0134</name>
</gene>
<keyword evidence="4" id="KW-1185">Reference proteome</keyword>
<comment type="similarity">
    <text evidence="1">In the N-terminal section; belongs to the zinc metallo-hydrolase group 3 family.</text>
</comment>
<proteinExistence type="inferred from homology"/>
<dbReference type="InterPro" id="IPR036866">
    <property type="entry name" value="RibonucZ/Hydroxyglut_hydro"/>
</dbReference>
<dbReference type="GO" id="GO:0010181">
    <property type="term" value="F:FMN binding"/>
    <property type="evidence" value="ECO:0007669"/>
    <property type="project" value="InterPro"/>
</dbReference>
<dbReference type="PIRSF" id="PIRSF005243">
    <property type="entry name" value="ROO"/>
    <property type="match status" value="1"/>
</dbReference>
<dbReference type="Pfam" id="PF00258">
    <property type="entry name" value="Flavodoxin_1"/>
    <property type="match status" value="1"/>
</dbReference>
<dbReference type="EMBL" id="ACLA01000002">
    <property type="protein sequence ID" value="EEQ49552.1"/>
    <property type="molecule type" value="Genomic_DNA"/>
</dbReference>
<dbReference type="CDD" id="cd07709">
    <property type="entry name" value="flavodiiron_proteins_MBL-fold"/>
    <property type="match status" value="1"/>
</dbReference>
<evidence type="ECO:0000256" key="1">
    <source>
        <dbReference type="ARBA" id="ARBA00007121"/>
    </source>
</evidence>
<feature type="domain" description="Flavodoxin-like" evidence="2">
    <location>
        <begin position="255"/>
        <end position="390"/>
    </location>
</feature>
<protein>
    <submittedName>
        <fullName evidence="3">Metallo-beta-lactamase domain protein</fullName>
    </submittedName>
</protein>